<dbReference type="Proteomes" id="UP001223720">
    <property type="component" value="Chromosome"/>
</dbReference>
<dbReference type="EMBL" id="CP073633">
    <property type="protein sequence ID" value="WHQ71852.1"/>
    <property type="molecule type" value="Genomic_DNA"/>
</dbReference>
<evidence type="ECO:0000256" key="1">
    <source>
        <dbReference type="SAM" id="Phobius"/>
    </source>
</evidence>
<evidence type="ECO:0000313" key="4">
    <source>
        <dbReference type="Proteomes" id="UP000233769"/>
    </source>
</evidence>
<proteinExistence type="predicted"/>
<dbReference type="GeneID" id="72989426"/>
<keyword evidence="1" id="KW-0472">Membrane</keyword>
<gene>
    <name evidence="3" type="ORF">KEC54_10055</name>
    <name evidence="2" type="ORF">TK0001_4206</name>
</gene>
<reference evidence="3" key="3">
    <citation type="journal article" date="2022" name="Biotechnol. Bioprocess Eng.">
        <title>Pan-genome Analysis Reveals Comparative Genomic Features of Central Metabolic Pathways in Methylorubrum extorquens.</title>
        <authorList>
            <person name="Lee G.M."/>
            <person name="Scott-Nevros Z.K."/>
            <person name="Lee S.-M."/>
            <person name="Kim D."/>
        </authorList>
    </citation>
    <scope>NUCLEOTIDE SEQUENCE</scope>
    <source>
        <strain evidence="3">ATCC 55366</strain>
    </source>
</reference>
<feature type="transmembrane region" description="Helical" evidence="1">
    <location>
        <begin position="30"/>
        <end position="50"/>
    </location>
</feature>
<reference evidence="4" key="1">
    <citation type="submission" date="2017-10" db="EMBL/GenBank/DDBJ databases">
        <authorList>
            <person name="Regsiter A."/>
            <person name="William W."/>
        </authorList>
    </citation>
    <scope>NUCLEOTIDE SEQUENCE [LARGE SCALE GENOMIC DNA]</scope>
</reference>
<organism evidence="2 4">
    <name type="scientific">Methylorubrum extorquens</name>
    <name type="common">Methylobacterium dichloromethanicum</name>
    <name type="synonym">Methylobacterium extorquens</name>
    <dbReference type="NCBI Taxonomy" id="408"/>
    <lineage>
        <taxon>Bacteria</taxon>
        <taxon>Pseudomonadati</taxon>
        <taxon>Pseudomonadota</taxon>
        <taxon>Alphaproteobacteria</taxon>
        <taxon>Hyphomicrobiales</taxon>
        <taxon>Methylobacteriaceae</taxon>
        <taxon>Methylorubrum</taxon>
    </lineage>
</organism>
<keyword evidence="1" id="KW-1133">Transmembrane helix</keyword>
<dbReference type="RefSeq" id="WP_003602584.1">
    <property type="nucleotide sequence ID" value="NZ_BJVP01000002.1"/>
</dbReference>
<keyword evidence="1" id="KW-0812">Transmembrane</keyword>
<dbReference type="Proteomes" id="UP000233769">
    <property type="component" value="Chromosome tk0001"/>
</dbReference>
<dbReference type="OMA" id="MNASASH"/>
<sequence>MNALPSCLAPAGIGLTIASAATVLERSGYAHSAEITLGAALVATALVVLMRAAPTWFRVS</sequence>
<dbReference type="AlphaFoldDB" id="A0A2N9AU44"/>
<protein>
    <submittedName>
        <fullName evidence="2">Uncharacterized protein</fullName>
    </submittedName>
</protein>
<name>A0A2N9AU44_METEX</name>
<evidence type="ECO:0000313" key="2">
    <source>
        <dbReference type="EMBL" id="SOR30808.1"/>
    </source>
</evidence>
<dbReference type="EMBL" id="LT962688">
    <property type="protein sequence ID" value="SOR30808.1"/>
    <property type="molecule type" value="Genomic_DNA"/>
</dbReference>
<reference evidence="2" key="2">
    <citation type="submission" date="2017-10" db="EMBL/GenBank/DDBJ databases">
        <authorList>
            <person name="Banno H."/>
            <person name="Chua N.-H."/>
        </authorList>
    </citation>
    <scope>NUCLEOTIDE SEQUENCE [LARGE SCALE GENOMIC DNA]</scope>
    <source>
        <strain evidence="2">TK 0001</strain>
    </source>
</reference>
<evidence type="ECO:0000313" key="3">
    <source>
        <dbReference type="EMBL" id="WHQ71852.1"/>
    </source>
</evidence>
<accession>A0A2N9AU44</accession>